<dbReference type="InterPro" id="IPR001173">
    <property type="entry name" value="Glyco_trans_2-like"/>
</dbReference>
<name>A0A347ZRH7_9CHLR</name>
<accession>A0A347ZRH7</accession>
<dbReference type="Gene3D" id="3.90.550.10">
    <property type="entry name" value="Spore Coat Polysaccharide Biosynthesis Protein SpsA, Chain A"/>
    <property type="match status" value="1"/>
</dbReference>
<gene>
    <name evidence="2" type="ORF">DFR64_1425</name>
</gene>
<proteinExistence type="predicted"/>
<organism evidence="2 3">
    <name type="scientific">Pelolinea submarina</name>
    <dbReference type="NCBI Taxonomy" id="913107"/>
    <lineage>
        <taxon>Bacteria</taxon>
        <taxon>Bacillati</taxon>
        <taxon>Chloroflexota</taxon>
        <taxon>Anaerolineae</taxon>
        <taxon>Anaerolineales</taxon>
        <taxon>Anaerolineaceae</taxon>
        <taxon>Pelolinea</taxon>
    </lineage>
</organism>
<dbReference type="InterPro" id="IPR050256">
    <property type="entry name" value="Glycosyltransferase_2"/>
</dbReference>
<dbReference type="OrthoDB" id="9810303at2"/>
<dbReference type="Pfam" id="PF00535">
    <property type="entry name" value="Glycos_transf_2"/>
    <property type="match status" value="1"/>
</dbReference>
<dbReference type="SUPFAM" id="SSF53448">
    <property type="entry name" value="Nucleotide-diphospho-sugar transferases"/>
    <property type="match status" value="1"/>
</dbReference>
<keyword evidence="2" id="KW-0808">Transferase</keyword>
<dbReference type="Proteomes" id="UP000256388">
    <property type="component" value="Unassembled WGS sequence"/>
</dbReference>
<keyword evidence="3" id="KW-1185">Reference proteome</keyword>
<sequence length="234" mass="26889">MTKIKKPYSLSVIIPVFNEVKTLTEIIQRVTSTGLVDEIILVDDGSSDGTRELLTAYQNKAGYKVILHERNQGKGAAIQTGLKAVSSDLILIQDADLEYDPRDYAVLLQPIDEGLADVVYGSRFLGGARRPILFWNMVANKILTFTTNILYNNILTDMETGYKLFKREVVEDIKIHAKGFEFEPEFTAKILKKHVRIYEVPIRFTPRFYEEGKKIRMRDAFIAMWTLLKYRFVN</sequence>
<dbReference type="CDD" id="cd04179">
    <property type="entry name" value="DPM_DPG-synthase_like"/>
    <property type="match status" value="1"/>
</dbReference>
<dbReference type="EMBL" id="QUMS01000001">
    <property type="protein sequence ID" value="REG11535.1"/>
    <property type="molecule type" value="Genomic_DNA"/>
</dbReference>
<dbReference type="GO" id="GO:0016740">
    <property type="term" value="F:transferase activity"/>
    <property type="evidence" value="ECO:0007669"/>
    <property type="project" value="UniProtKB-KW"/>
</dbReference>
<evidence type="ECO:0000313" key="2">
    <source>
        <dbReference type="EMBL" id="REG11535.1"/>
    </source>
</evidence>
<dbReference type="InterPro" id="IPR029044">
    <property type="entry name" value="Nucleotide-diphossugar_trans"/>
</dbReference>
<evidence type="ECO:0000259" key="1">
    <source>
        <dbReference type="Pfam" id="PF00535"/>
    </source>
</evidence>
<evidence type="ECO:0000313" key="3">
    <source>
        <dbReference type="Proteomes" id="UP000256388"/>
    </source>
</evidence>
<dbReference type="AlphaFoldDB" id="A0A347ZRH7"/>
<protein>
    <submittedName>
        <fullName evidence="2">Glycosyltransferase involved in cell wall biosynthesis</fullName>
    </submittedName>
</protein>
<dbReference type="RefSeq" id="WP_116224663.1">
    <property type="nucleotide sequence ID" value="NZ_AP018437.1"/>
</dbReference>
<comment type="caution">
    <text evidence="2">The sequence shown here is derived from an EMBL/GenBank/DDBJ whole genome shotgun (WGS) entry which is preliminary data.</text>
</comment>
<dbReference type="PANTHER" id="PTHR48090">
    <property type="entry name" value="UNDECAPRENYL-PHOSPHATE 4-DEOXY-4-FORMAMIDO-L-ARABINOSE TRANSFERASE-RELATED"/>
    <property type="match status" value="1"/>
</dbReference>
<dbReference type="PANTHER" id="PTHR48090:SF7">
    <property type="entry name" value="RFBJ PROTEIN"/>
    <property type="match status" value="1"/>
</dbReference>
<reference evidence="2 3" key="1">
    <citation type="submission" date="2018-08" db="EMBL/GenBank/DDBJ databases">
        <title>Genomic Encyclopedia of Type Strains, Phase IV (KMG-IV): sequencing the most valuable type-strain genomes for metagenomic binning, comparative biology and taxonomic classification.</title>
        <authorList>
            <person name="Goeker M."/>
        </authorList>
    </citation>
    <scope>NUCLEOTIDE SEQUENCE [LARGE SCALE GENOMIC DNA]</scope>
    <source>
        <strain evidence="2 3">DSM 23923</strain>
    </source>
</reference>
<feature type="domain" description="Glycosyltransferase 2-like" evidence="1">
    <location>
        <begin position="11"/>
        <end position="173"/>
    </location>
</feature>